<protein>
    <submittedName>
        <fullName evidence="1">Uncharacterized protein</fullName>
    </submittedName>
</protein>
<accession>A0ABT9UR99</accession>
<sequence length="310" mass="36160">MNLMYLSKLYRLNKLNYNNNILSILLLLLIYKNNQNKANFKDTSSNLNTDTIYCKTKNNGTPIKKTKEVQFNHNFINKTKKSETKSNYDIKDKTTLFSDTYKNTNLNNSIHFIKNIINDIHHLSNATIITNNELDTYNNIPSSNAVNKQKIKILKLLVKCHINDSFKGTIKFSNYIHEITNIENKLILTENLLLLHINEENKGTLFLDGYLETSIDYSIPLSFNVPLKCKISNYVVRTPFKISKPINLEYKITDIKNAFSNLDFSLSNISFNMRNIYLDTKPLEELINLHKEFHITINVNYDLELFKENI</sequence>
<dbReference type="RefSeq" id="WP_307481996.1">
    <property type="nucleotide sequence ID" value="NZ_JAUSUF010000001.1"/>
</dbReference>
<keyword evidence="2" id="KW-1185">Reference proteome</keyword>
<evidence type="ECO:0000313" key="1">
    <source>
        <dbReference type="EMBL" id="MDQ0148260.1"/>
    </source>
</evidence>
<evidence type="ECO:0000313" key="2">
    <source>
        <dbReference type="Proteomes" id="UP001228504"/>
    </source>
</evidence>
<dbReference type="EMBL" id="JAUSUF010000001">
    <property type="protein sequence ID" value="MDQ0148260.1"/>
    <property type="molecule type" value="Genomic_DNA"/>
</dbReference>
<proteinExistence type="predicted"/>
<gene>
    <name evidence="1" type="ORF">J2S18_000177</name>
</gene>
<name>A0ABT9UR99_9FIRM</name>
<reference evidence="1 2" key="1">
    <citation type="submission" date="2023-07" db="EMBL/GenBank/DDBJ databases">
        <title>Genomic Encyclopedia of Type Strains, Phase IV (KMG-IV): sequencing the most valuable type-strain genomes for metagenomic binning, comparative biology and taxonomic classification.</title>
        <authorList>
            <person name="Goeker M."/>
        </authorList>
    </citation>
    <scope>NUCLEOTIDE SEQUENCE [LARGE SCALE GENOMIC DNA]</scope>
    <source>
        <strain evidence="1 2">DSM 20694</strain>
    </source>
</reference>
<organism evidence="1 2">
    <name type="scientific">Eubacterium multiforme</name>
    <dbReference type="NCBI Taxonomy" id="83339"/>
    <lineage>
        <taxon>Bacteria</taxon>
        <taxon>Bacillati</taxon>
        <taxon>Bacillota</taxon>
        <taxon>Clostridia</taxon>
        <taxon>Eubacteriales</taxon>
        <taxon>Eubacteriaceae</taxon>
        <taxon>Eubacterium</taxon>
    </lineage>
</organism>
<dbReference type="Proteomes" id="UP001228504">
    <property type="component" value="Unassembled WGS sequence"/>
</dbReference>
<comment type="caution">
    <text evidence="1">The sequence shown here is derived from an EMBL/GenBank/DDBJ whole genome shotgun (WGS) entry which is preliminary data.</text>
</comment>